<dbReference type="OrthoDB" id="1751727at2759"/>
<protein>
    <recommendedName>
        <fullName evidence="2">Retrotransposon gag domain-containing protein</fullName>
    </recommendedName>
</protein>
<dbReference type="PANTHER" id="PTHR33223:SF6">
    <property type="entry name" value="CCHC-TYPE DOMAIN-CONTAINING PROTEIN"/>
    <property type="match status" value="1"/>
</dbReference>
<feature type="region of interest" description="Disordered" evidence="1">
    <location>
        <begin position="124"/>
        <end position="148"/>
    </location>
</feature>
<evidence type="ECO:0000259" key="2">
    <source>
        <dbReference type="Pfam" id="PF03732"/>
    </source>
</evidence>
<feature type="domain" description="Retrotransposon gag" evidence="2">
    <location>
        <begin position="4"/>
        <end position="84"/>
    </location>
</feature>
<name>A0A6D2I284_9BRAS</name>
<dbReference type="AlphaFoldDB" id="A0A6D2I284"/>
<dbReference type="Proteomes" id="UP000467841">
    <property type="component" value="Unassembled WGS sequence"/>
</dbReference>
<reference evidence="3" key="1">
    <citation type="submission" date="2020-01" db="EMBL/GenBank/DDBJ databases">
        <authorList>
            <person name="Mishra B."/>
        </authorList>
    </citation>
    <scope>NUCLEOTIDE SEQUENCE [LARGE SCALE GENOMIC DNA]</scope>
</reference>
<evidence type="ECO:0000256" key="1">
    <source>
        <dbReference type="SAM" id="MobiDB-lite"/>
    </source>
</evidence>
<comment type="caution">
    <text evidence="3">The sequence shown here is derived from an EMBL/GenBank/DDBJ whole genome shotgun (WGS) entry which is preliminary data.</text>
</comment>
<gene>
    <name evidence="3" type="ORF">MERR_LOCUS8276</name>
</gene>
<proteinExistence type="predicted"/>
<organism evidence="3 4">
    <name type="scientific">Microthlaspi erraticum</name>
    <dbReference type="NCBI Taxonomy" id="1685480"/>
    <lineage>
        <taxon>Eukaryota</taxon>
        <taxon>Viridiplantae</taxon>
        <taxon>Streptophyta</taxon>
        <taxon>Embryophyta</taxon>
        <taxon>Tracheophyta</taxon>
        <taxon>Spermatophyta</taxon>
        <taxon>Magnoliopsida</taxon>
        <taxon>eudicotyledons</taxon>
        <taxon>Gunneridae</taxon>
        <taxon>Pentapetalae</taxon>
        <taxon>rosids</taxon>
        <taxon>malvids</taxon>
        <taxon>Brassicales</taxon>
        <taxon>Brassicaceae</taxon>
        <taxon>Coluteocarpeae</taxon>
        <taxon>Microthlaspi</taxon>
    </lineage>
</organism>
<evidence type="ECO:0000313" key="3">
    <source>
        <dbReference type="EMBL" id="CAA7021041.1"/>
    </source>
</evidence>
<accession>A0A6D2I284</accession>
<evidence type="ECO:0000313" key="4">
    <source>
        <dbReference type="Proteomes" id="UP000467841"/>
    </source>
</evidence>
<dbReference type="Pfam" id="PF03732">
    <property type="entry name" value="Retrotrans_gag"/>
    <property type="match status" value="1"/>
</dbReference>
<dbReference type="PANTHER" id="PTHR33223">
    <property type="entry name" value="CCHC-TYPE DOMAIN-CONTAINING PROTEIN"/>
    <property type="match status" value="1"/>
</dbReference>
<dbReference type="InterPro" id="IPR005162">
    <property type="entry name" value="Retrotrans_gag_dom"/>
</dbReference>
<dbReference type="EMBL" id="CACVBM020000577">
    <property type="protein sequence ID" value="CAA7021041.1"/>
    <property type="molecule type" value="Genomic_DNA"/>
</dbReference>
<keyword evidence="4" id="KW-1185">Reference proteome</keyword>
<sequence length="212" mass="24486">MTKDALVWFSNLPAESIDNFDDLTNAFMKHYSMHMTRVTRNMFTMMKAQGKSLREFMEKFKEAARDVADMPDRVPLEALRNGLWYDSKFNEDLSLRPPATLVDAFHRSRNYIFLDEDKHLYAENHGDIRTAPSKPREDAVEVRRRPEPKRSLLTSFAAADDAMTVPSNAIPLDDNDPDAFCHLHGNSGHSTRNCKHLARNLLWMYQQGELPQ</sequence>